<dbReference type="NCBIfam" id="TIGR01498">
    <property type="entry name" value="folK"/>
    <property type="match status" value="1"/>
</dbReference>
<comment type="pathway">
    <text evidence="1">Cofactor biosynthesis; tetrahydrofolate biosynthesis; 2-amino-4-hydroxy-6-hydroxymethyl-7,8-dihydropteridine diphosphate from 7,8-dihydroneopterin triphosphate: step 4/4.</text>
</comment>
<evidence type="ECO:0000256" key="4">
    <source>
        <dbReference type="ARBA" id="ARBA00016218"/>
    </source>
</evidence>
<keyword evidence="9" id="KW-0289">Folate biosynthesis</keyword>
<evidence type="ECO:0000259" key="13">
    <source>
        <dbReference type="PROSITE" id="PS00794"/>
    </source>
</evidence>
<evidence type="ECO:0000256" key="11">
    <source>
        <dbReference type="ARBA" id="ARBA00029766"/>
    </source>
</evidence>
<evidence type="ECO:0000256" key="7">
    <source>
        <dbReference type="ARBA" id="ARBA00022777"/>
    </source>
</evidence>
<evidence type="ECO:0000256" key="8">
    <source>
        <dbReference type="ARBA" id="ARBA00022840"/>
    </source>
</evidence>
<evidence type="ECO:0000256" key="12">
    <source>
        <dbReference type="ARBA" id="ARBA00033413"/>
    </source>
</evidence>
<proteinExistence type="inferred from homology"/>
<dbReference type="InterPro" id="IPR035907">
    <property type="entry name" value="Hppk_sf"/>
</dbReference>
<dbReference type="SUPFAM" id="SSF55083">
    <property type="entry name" value="6-hydroxymethyl-7,8-dihydropterin pyrophosphokinase, HPPK"/>
    <property type="match status" value="1"/>
</dbReference>
<evidence type="ECO:0000256" key="10">
    <source>
        <dbReference type="ARBA" id="ARBA00029409"/>
    </source>
</evidence>
<keyword evidence="8" id="KW-0067">ATP-binding</keyword>
<comment type="function">
    <text evidence="10">Catalyzes the transfer of pyrophosphate from adenosine triphosphate (ATP) to 6-hydroxymethyl-7,8-dihydropterin, an enzymatic step in folate biosynthesis pathway.</text>
</comment>
<dbReference type="RefSeq" id="WP_380697978.1">
    <property type="nucleotide sequence ID" value="NZ_JBHRYR010000004.1"/>
</dbReference>
<accession>A0ABV8A331</accession>
<evidence type="ECO:0000313" key="14">
    <source>
        <dbReference type="EMBL" id="MFC3854072.1"/>
    </source>
</evidence>
<protein>
    <recommendedName>
        <fullName evidence="4">2-amino-4-hydroxy-6-hydroxymethyldihydropteridine pyrophosphokinase</fullName>
        <ecNumber evidence="3">2.7.6.3</ecNumber>
    </recommendedName>
    <alternativeName>
        <fullName evidence="11">6-hydroxymethyl-7,8-dihydropterin pyrophosphokinase</fullName>
    </alternativeName>
    <alternativeName>
        <fullName evidence="12">7,8-dihydro-6-hydroxymethylpterin-pyrophosphokinase</fullName>
    </alternativeName>
</protein>
<comment type="caution">
    <text evidence="14">The sequence shown here is derived from an EMBL/GenBank/DDBJ whole genome shotgun (WGS) entry which is preliminary data.</text>
</comment>
<dbReference type="Proteomes" id="UP001595617">
    <property type="component" value="Unassembled WGS sequence"/>
</dbReference>
<dbReference type="Pfam" id="PF01288">
    <property type="entry name" value="HPPK"/>
    <property type="match status" value="1"/>
</dbReference>
<keyword evidence="5 14" id="KW-0808">Transferase</keyword>
<keyword evidence="6" id="KW-0547">Nucleotide-binding</keyword>
<reference evidence="15" key="1">
    <citation type="journal article" date="2019" name="Int. J. Syst. Evol. Microbiol.">
        <title>The Global Catalogue of Microorganisms (GCM) 10K type strain sequencing project: providing services to taxonomists for standard genome sequencing and annotation.</title>
        <authorList>
            <consortium name="The Broad Institute Genomics Platform"/>
            <consortium name="The Broad Institute Genome Sequencing Center for Infectious Disease"/>
            <person name="Wu L."/>
            <person name="Ma J."/>
        </authorList>
    </citation>
    <scope>NUCLEOTIDE SEQUENCE [LARGE SCALE GENOMIC DNA]</scope>
    <source>
        <strain evidence="15">IBRC 10765</strain>
    </source>
</reference>
<organism evidence="14 15">
    <name type="scientific">Saccharospirillum mangrovi</name>
    <dbReference type="NCBI Taxonomy" id="2161747"/>
    <lineage>
        <taxon>Bacteria</taxon>
        <taxon>Pseudomonadati</taxon>
        <taxon>Pseudomonadota</taxon>
        <taxon>Gammaproteobacteria</taxon>
        <taxon>Oceanospirillales</taxon>
        <taxon>Saccharospirillaceae</taxon>
        <taxon>Saccharospirillum</taxon>
    </lineage>
</organism>
<evidence type="ECO:0000256" key="9">
    <source>
        <dbReference type="ARBA" id="ARBA00022909"/>
    </source>
</evidence>
<dbReference type="Gene3D" id="3.30.70.560">
    <property type="entry name" value="7,8-Dihydro-6-hydroxymethylpterin-pyrophosphokinase HPPK"/>
    <property type="match status" value="1"/>
</dbReference>
<name>A0ABV8A331_9GAMM</name>
<evidence type="ECO:0000313" key="15">
    <source>
        <dbReference type="Proteomes" id="UP001595617"/>
    </source>
</evidence>
<dbReference type="GO" id="GO:0003848">
    <property type="term" value="F:2-amino-4-hydroxy-6-hydroxymethyldihydropteridine diphosphokinase activity"/>
    <property type="evidence" value="ECO:0007669"/>
    <property type="project" value="UniProtKB-EC"/>
</dbReference>
<keyword evidence="7" id="KW-0418">Kinase</keyword>
<evidence type="ECO:0000256" key="6">
    <source>
        <dbReference type="ARBA" id="ARBA00022741"/>
    </source>
</evidence>
<feature type="domain" description="7,8-dihydro-6-hydroxymethylpterin-pyrophosphokinase" evidence="13">
    <location>
        <begin position="91"/>
        <end position="102"/>
    </location>
</feature>
<evidence type="ECO:0000256" key="3">
    <source>
        <dbReference type="ARBA" id="ARBA00013253"/>
    </source>
</evidence>
<comment type="similarity">
    <text evidence="2">Belongs to the HPPK family.</text>
</comment>
<dbReference type="PANTHER" id="PTHR43071:SF1">
    <property type="entry name" value="2-AMINO-4-HYDROXY-6-HYDROXYMETHYLDIHYDROPTERIDINE PYROPHOSPHOKINASE"/>
    <property type="match status" value="1"/>
</dbReference>
<evidence type="ECO:0000256" key="1">
    <source>
        <dbReference type="ARBA" id="ARBA00005051"/>
    </source>
</evidence>
<evidence type="ECO:0000256" key="2">
    <source>
        <dbReference type="ARBA" id="ARBA00005810"/>
    </source>
</evidence>
<gene>
    <name evidence="14" type="primary">folK</name>
    <name evidence="14" type="ORF">ACFOOG_14610</name>
</gene>
<dbReference type="InterPro" id="IPR000550">
    <property type="entry name" value="Hppk"/>
</dbReference>
<dbReference type="PANTHER" id="PTHR43071">
    <property type="entry name" value="2-AMINO-4-HYDROXY-6-HYDROXYMETHYLDIHYDROPTERIDINE PYROPHOSPHOKINASE"/>
    <property type="match status" value="1"/>
</dbReference>
<evidence type="ECO:0000256" key="5">
    <source>
        <dbReference type="ARBA" id="ARBA00022679"/>
    </source>
</evidence>
<dbReference type="EC" id="2.7.6.3" evidence="3"/>
<dbReference type="CDD" id="cd00483">
    <property type="entry name" value="HPPK"/>
    <property type="match status" value="1"/>
</dbReference>
<dbReference type="PROSITE" id="PS00794">
    <property type="entry name" value="HPPK"/>
    <property type="match status" value="1"/>
</dbReference>
<sequence>MKQFHQAFIGLGSNMDDPIAQLDKAIDALQRTEGVSLVAVSGYYRSQPIGPQDQDDFINAVVDISTNLEPEALLSVLQTIEQAQGRIRDRHWGPRTLDLDLLYYEGETRQSEMLTLPHPRITERAFVLIPLYDLAPDLVFQDHPLEHWLTLTDDQSVEHLSL</sequence>
<dbReference type="EMBL" id="JBHRYR010000004">
    <property type="protein sequence ID" value="MFC3854072.1"/>
    <property type="molecule type" value="Genomic_DNA"/>
</dbReference>
<keyword evidence="15" id="KW-1185">Reference proteome</keyword>